<protein>
    <submittedName>
        <fullName evidence="1">Uncharacterized protein</fullName>
    </submittedName>
</protein>
<evidence type="ECO:0000313" key="2">
    <source>
        <dbReference type="Proteomes" id="UP000030380"/>
    </source>
</evidence>
<keyword evidence="2" id="KW-1185">Reference proteome</keyword>
<accession>A0A0A3AQH7</accession>
<proteinExistence type="predicted"/>
<dbReference type="EMBL" id="JSUM01000030">
    <property type="protein sequence ID" value="KGQ69360.1"/>
    <property type="molecule type" value="Genomic_DNA"/>
</dbReference>
<dbReference type="Proteomes" id="UP000030380">
    <property type="component" value="Unassembled WGS sequence"/>
</dbReference>
<dbReference type="OrthoDB" id="9011866at2"/>
<evidence type="ECO:0000313" key="1">
    <source>
        <dbReference type="EMBL" id="KGQ69360.1"/>
    </source>
</evidence>
<dbReference type="AlphaFoldDB" id="A0A0A3AQH7"/>
<gene>
    <name evidence="1" type="ORF">OA57_12030</name>
</gene>
<organism evidence="1 2">
    <name type="scientific">Chelonobacter oris</name>
    <dbReference type="NCBI Taxonomy" id="505317"/>
    <lineage>
        <taxon>Bacteria</taxon>
        <taxon>Pseudomonadati</taxon>
        <taxon>Pseudomonadota</taxon>
        <taxon>Gammaproteobacteria</taxon>
        <taxon>Pasteurellales</taxon>
        <taxon>Pasteurellaceae</taxon>
        <taxon>Chelonobacter</taxon>
    </lineage>
</organism>
<sequence length="151" mass="17724">MNKLINSTNDFGFFWSENYTVNRRVFGEIRILIGEELYPRERKGGYTLQTVFSNLKDSFINKYYPAGISEKLELGEEKFDIQKWDLLELKDVFEIEVTELGGGRDELVLCMGYSGKWERLFYSFDNGSNFREIKYPIGTVEKIVNLLPNYL</sequence>
<reference evidence="1 2" key="1">
    <citation type="submission" date="2014-11" db="EMBL/GenBank/DDBJ databases">
        <title>Draft genome sequence of Chelonobacter oris 1662T, associated with respiratory disease in Hermann's Tortoises.</title>
        <authorList>
            <person name="Kudirkiene E."/>
            <person name="Hansen M.J."/>
            <person name="Bojesen A.M."/>
        </authorList>
    </citation>
    <scope>NUCLEOTIDE SEQUENCE [LARGE SCALE GENOMIC DNA]</scope>
    <source>
        <strain evidence="1 2">1662</strain>
    </source>
</reference>
<comment type="caution">
    <text evidence="1">The sequence shown here is derived from an EMBL/GenBank/DDBJ whole genome shotgun (WGS) entry which is preliminary data.</text>
</comment>
<dbReference type="RefSeq" id="WP_034618215.1">
    <property type="nucleotide sequence ID" value="NZ_JSUM01000030.1"/>
</dbReference>
<name>A0A0A3AQH7_9PAST</name>